<organism evidence="2 3">
    <name type="scientific">Aedes albopictus</name>
    <name type="common">Asian tiger mosquito</name>
    <name type="synonym">Stegomyia albopicta</name>
    <dbReference type="NCBI Taxonomy" id="7160"/>
    <lineage>
        <taxon>Eukaryota</taxon>
        <taxon>Metazoa</taxon>
        <taxon>Ecdysozoa</taxon>
        <taxon>Arthropoda</taxon>
        <taxon>Hexapoda</taxon>
        <taxon>Insecta</taxon>
        <taxon>Pterygota</taxon>
        <taxon>Neoptera</taxon>
        <taxon>Endopterygota</taxon>
        <taxon>Diptera</taxon>
        <taxon>Nematocera</taxon>
        <taxon>Culicoidea</taxon>
        <taxon>Culicidae</taxon>
        <taxon>Culicinae</taxon>
        <taxon>Aedini</taxon>
        <taxon>Aedes</taxon>
        <taxon>Stegomyia</taxon>
    </lineage>
</organism>
<reference evidence="2" key="2">
    <citation type="submission" date="2025-05" db="UniProtKB">
        <authorList>
            <consortium name="EnsemblMetazoa"/>
        </authorList>
    </citation>
    <scope>IDENTIFICATION</scope>
    <source>
        <strain evidence="2">Foshan</strain>
    </source>
</reference>
<reference evidence="3" key="1">
    <citation type="journal article" date="2015" name="Proc. Natl. Acad. Sci. U.S.A.">
        <title>Genome sequence of the Asian Tiger mosquito, Aedes albopictus, reveals insights into its biology, genetics, and evolution.</title>
        <authorList>
            <person name="Chen X.G."/>
            <person name="Jiang X."/>
            <person name="Gu J."/>
            <person name="Xu M."/>
            <person name="Wu Y."/>
            <person name="Deng Y."/>
            <person name="Zhang C."/>
            <person name="Bonizzoni M."/>
            <person name="Dermauw W."/>
            <person name="Vontas J."/>
            <person name="Armbruster P."/>
            <person name="Huang X."/>
            <person name="Yang Y."/>
            <person name="Zhang H."/>
            <person name="He W."/>
            <person name="Peng H."/>
            <person name="Liu Y."/>
            <person name="Wu K."/>
            <person name="Chen J."/>
            <person name="Lirakis M."/>
            <person name="Topalis P."/>
            <person name="Van Leeuwen T."/>
            <person name="Hall A.B."/>
            <person name="Jiang X."/>
            <person name="Thorpe C."/>
            <person name="Mueller R.L."/>
            <person name="Sun C."/>
            <person name="Waterhouse R.M."/>
            <person name="Yan G."/>
            <person name="Tu Z.J."/>
            <person name="Fang X."/>
            <person name="James A.A."/>
        </authorList>
    </citation>
    <scope>NUCLEOTIDE SEQUENCE [LARGE SCALE GENOMIC DNA]</scope>
    <source>
        <strain evidence="3">Foshan</strain>
    </source>
</reference>
<name>A0ABM1ZX56_AEDAL</name>
<dbReference type="PANTHER" id="PTHR21505">
    <property type="entry name" value="MADF DOMAIN-CONTAINING PROTEIN-RELATED"/>
    <property type="match status" value="1"/>
</dbReference>
<dbReference type="EnsemblMetazoa" id="AALFPA23_022433.R33313">
    <property type="protein sequence ID" value="AALFPA23_022433.P33313"/>
    <property type="gene ID" value="AALFPA23_022433"/>
</dbReference>
<evidence type="ECO:0000313" key="2">
    <source>
        <dbReference type="EnsemblMetazoa" id="AALFPA23_022433.P33313"/>
    </source>
</evidence>
<accession>A0ABM1ZX56</accession>
<proteinExistence type="predicted"/>
<dbReference type="InterPro" id="IPR006578">
    <property type="entry name" value="MADF-dom"/>
</dbReference>
<feature type="domain" description="MADF" evidence="1">
    <location>
        <begin position="24"/>
        <end position="122"/>
    </location>
</feature>
<dbReference type="GeneID" id="115263064"/>
<evidence type="ECO:0000259" key="1">
    <source>
        <dbReference type="PROSITE" id="PS51029"/>
    </source>
</evidence>
<sequence length="266" mass="29703">MKSDSEVDADYSDEELSKNDVLRRFIETYESLPELWNGTHAAYTNKTRRNAALDKLIPIFSAIKPGAKREDVRKKINSLRTNFRKDLKKIVASKRSGAGAGDVYCPSSWTFEALKFLEGNEQPVPVQKLKTMKNNYDSELENPSTSGTVLQPQKISKSSIDNISAPVKRQRQAGTANRQNELLELACHYLSSEQPATQAEIPAIARAWGEKLLTLDGTQRIFAEKAINDILFEASLGNLRRDASSSKHSFVYAKPDFVQVSSVSSF</sequence>
<dbReference type="Proteomes" id="UP000069940">
    <property type="component" value="Unassembled WGS sequence"/>
</dbReference>
<evidence type="ECO:0000313" key="3">
    <source>
        <dbReference type="Proteomes" id="UP000069940"/>
    </source>
</evidence>
<protein>
    <recommendedName>
        <fullName evidence="1">MADF domain-containing protein</fullName>
    </recommendedName>
</protein>
<keyword evidence="3" id="KW-1185">Reference proteome</keyword>
<dbReference type="RefSeq" id="XP_062704616.1">
    <property type="nucleotide sequence ID" value="XM_062848632.1"/>
</dbReference>
<dbReference type="SMART" id="SM00595">
    <property type="entry name" value="MADF"/>
    <property type="match status" value="1"/>
</dbReference>
<dbReference type="PANTHER" id="PTHR21505:SF8">
    <property type="entry name" value="DPT-YFP REPRESSOR BY OVEREXPRESSION, ISOFORM D-RELATED"/>
    <property type="match status" value="1"/>
</dbReference>
<dbReference type="Pfam" id="PF10545">
    <property type="entry name" value="MADF_DNA_bdg"/>
    <property type="match status" value="1"/>
</dbReference>
<dbReference type="PROSITE" id="PS51029">
    <property type="entry name" value="MADF"/>
    <property type="match status" value="1"/>
</dbReference>